<evidence type="ECO:0000313" key="2">
    <source>
        <dbReference type="Proteomes" id="UP000252100"/>
    </source>
</evidence>
<dbReference type="KEGG" id="rue:DT065_04830"/>
<dbReference type="Proteomes" id="UP000252100">
    <property type="component" value="Chromosome"/>
</dbReference>
<gene>
    <name evidence="1" type="ORF">DT065_04830</name>
</gene>
<name>A0A345BWT2_9BACI</name>
<sequence>MSDFREIGHLPPGKRGEAVRIEKTVLVRHVLTEDYREKLLKKISTEKERLNTEMGQLRFQYQKQLKEQSGRNKSAIDSKYNTEINKRGQRIESLNFRESKVKTLPTGSLVTGEKVQRYTDVQVGDRWSEHRLEDEIIIEDDIVREIRSKGEDEDDSVRH</sequence>
<dbReference type="EMBL" id="CP031092">
    <property type="protein sequence ID" value="AXF55413.1"/>
    <property type="molecule type" value="Genomic_DNA"/>
</dbReference>
<dbReference type="InterPro" id="IPR021297">
    <property type="entry name" value="YlqD"/>
</dbReference>
<evidence type="ECO:0000313" key="1">
    <source>
        <dbReference type="EMBL" id="AXF55413.1"/>
    </source>
</evidence>
<protein>
    <recommendedName>
        <fullName evidence="3">YlqD protein</fullName>
    </recommendedName>
</protein>
<reference evidence="1 2" key="1">
    <citation type="journal article" date="2018" name="J. Microbiol.">
        <title>Salicibibacter kimchii gen. nov., sp. nov., a moderately halophilic and alkalitolerant bacterium in the family Bacillaceae, isolated from kimchi.</title>
        <authorList>
            <person name="Jang J.Y."/>
            <person name="Oh Y.J."/>
            <person name="Lim S.K."/>
            <person name="Park H.K."/>
            <person name="Lee C."/>
            <person name="Kim J.Y."/>
            <person name="Lee M.A."/>
            <person name="Choi H.J."/>
        </authorList>
    </citation>
    <scope>NUCLEOTIDE SEQUENCE [LARGE SCALE GENOMIC DNA]</scope>
    <source>
        <strain evidence="1 2">NKC1-1</strain>
    </source>
</reference>
<dbReference type="AlphaFoldDB" id="A0A345BWT2"/>
<evidence type="ECO:0008006" key="3">
    <source>
        <dbReference type="Google" id="ProtNLM"/>
    </source>
</evidence>
<proteinExistence type="predicted"/>
<accession>A0A345BWT2</accession>
<organism evidence="1 2">
    <name type="scientific">Salicibibacter kimchii</name>
    <dbReference type="NCBI Taxonomy" id="2099786"/>
    <lineage>
        <taxon>Bacteria</taxon>
        <taxon>Bacillati</taxon>
        <taxon>Bacillota</taxon>
        <taxon>Bacilli</taxon>
        <taxon>Bacillales</taxon>
        <taxon>Bacillaceae</taxon>
        <taxon>Salicibibacter</taxon>
    </lineage>
</organism>
<dbReference type="Pfam" id="PF11068">
    <property type="entry name" value="YlqD"/>
    <property type="match status" value="1"/>
</dbReference>
<dbReference type="Gene3D" id="6.10.140.1110">
    <property type="match status" value="1"/>
</dbReference>
<keyword evidence="2" id="KW-1185">Reference proteome</keyword>